<evidence type="ECO:0000313" key="2">
    <source>
        <dbReference type="EMBL" id="GMN38845.1"/>
    </source>
</evidence>
<name>A0AA88D091_FICCA</name>
<reference evidence="2" key="1">
    <citation type="submission" date="2023-07" db="EMBL/GenBank/DDBJ databases">
        <title>draft genome sequence of fig (Ficus carica).</title>
        <authorList>
            <person name="Takahashi T."/>
            <person name="Nishimura K."/>
        </authorList>
    </citation>
    <scope>NUCLEOTIDE SEQUENCE</scope>
</reference>
<feature type="compositionally biased region" description="Polar residues" evidence="1">
    <location>
        <begin position="21"/>
        <end position="31"/>
    </location>
</feature>
<gene>
    <name evidence="2" type="ORF">TIFTF001_008068</name>
</gene>
<feature type="region of interest" description="Disordered" evidence="1">
    <location>
        <begin position="1"/>
        <end position="32"/>
    </location>
</feature>
<evidence type="ECO:0000256" key="1">
    <source>
        <dbReference type="SAM" id="MobiDB-lite"/>
    </source>
</evidence>
<sequence>MDRGRESRMGREKGGYRRLTRSNLAGPTKTSGARDWKWVGARMHGVLGFVGTVDARGCSMRTQTWDPENLSGADTMAATRLE</sequence>
<accession>A0AA88D091</accession>
<comment type="caution">
    <text evidence="2">The sequence shown here is derived from an EMBL/GenBank/DDBJ whole genome shotgun (WGS) entry which is preliminary data.</text>
</comment>
<dbReference type="Proteomes" id="UP001187192">
    <property type="component" value="Unassembled WGS sequence"/>
</dbReference>
<proteinExistence type="predicted"/>
<protein>
    <submittedName>
        <fullName evidence="2">Uncharacterized protein</fullName>
    </submittedName>
</protein>
<feature type="region of interest" description="Disordered" evidence="1">
    <location>
        <begin position="62"/>
        <end position="82"/>
    </location>
</feature>
<dbReference type="AlphaFoldDB" id="A0AA88D091"/>
<organism evidence="2 3">
    <name type="scientific">Ficus carica</name>
    <name type="common">Common fig</name>
    <dbReference type="NCBI Taxonomy" id="3494"/>
    <lineage>
        <taxon>Eukaryota</taxon>
        <taxon>Viridiplantae</taxon>
        <taxon>Streptophyta</taxon>
        <taxon>Embryophyta</taxon>
        <taxon>Tracheophyta</taxon>
        <taxon>Spermatophyta</taxon>
        <taxon>Magnoliopsida</taxon>
        <taxon>eudicotyledons</taxon>
        <taxon>Gunneridae</taxon>
        <taxon>Pentapetalae</taxon>
        <taxon>rosids</taxon>
        <taxon>fabids</taxon>
        <taxon>Rosales</taxon>
        <taxon>Moraceae</taxon>
        <taxon>Ficeae</taxon>
        <taxon>Ficus</taxon>
    </lineage>
</organism>
<feature type="compositionally biased region" description="Basic and acidic residues" evidence="1">
    <location>
        <begin position="1"/>
        <end position="15"/>
    </location>
</feature>
<dbReference type="EMBL" id="BTGU01000008">
    <property type="protein sequence ID" value="GMN38845.1"/>
    <property type="molecule type" value="Genomic_DNA"/>
</dbReference>
<evidence type="ECO:0000313" key="3">
    <source>
        <dbReference type="Proteomes" id="UP001187192"/>
    </source>
</evidence>
<keyword evidence="3" id="KW-1185">Reference proteome</keyword>